<dbReference type="InterPro" id="IPR035983">
    <property type="entry name" value="Hect_E3_ubiquitin_ligase"/>
</dbReference>
<proteinExistence type="inferred from homology"/>
<dbReference type="GO" id="GO:0009966">
    <property type="term" value="P:regulation of signal transduction"/>
    <property type="evidence" value="ECO:0007669"/>
    <property type="project" value="UniProtKB-ARBA"/>
</dbReference>
<protein>
    <recommendedName>
        <fullName evidence="4">HECT-type E3 ubiquitin transferase</fullName>
        <ecNumber evidence="4">2.3.2.26</ecNumber>
    </recommendedName>
</protein>
<feature type="compositionally biased region" description="Low complexity" evidence="13">
    <location>
        <begin position="3933"/>
        <end position="3944"/>
    </location>
</feature>
<feature type="region of interest" description="Disordered" evidence="13">
    <location>
        <begin position="1564"/>
        <end position="1596"/>
    </location>
</feature>
<feature type="compositionally biased region" description="Basic residues" evidence="13">
    <location>
        <begin position="2038"/>
        <end position="2047"/>
    </location>
</feature>
<dbReference type="Gene3D" id="3.30.720.50">
    <property type="match status" value="1"/>
</dbReference>
<sequence>MRRRRSSEPLGDTAANLGNSMDELMRHQPSLRAPAMSAIVGLLRELCEMGSNPALVCLRTHGKPTGSGGSSSAGEGVDQGAGGRSGTDEEGSGAPETIENEGEGQVIEVSSESDNDDDDGEEERESPESRGTSVGQPGGANASSVTAGESAVGSSSGRASGTPASGCSGRAGSGIVGGSDTTAAARTTVPLVDYILNVTKFVDAILSNNSTDDHCKEFIRQRAHVPLLRILALPNLPLDFPISPACVGVASVCKSILNLAHEPVLLWEGLDQLNEVVQRLEPLYNPVPSEARGLTLAGTSSRPAGSILLQELVDARGAEPGPQTAPLFHAMAATHAYVVMFVHVCRTGQSDIRRLSVNHWGSELGLRVLSTLAQLYLALVWESTLLLSLRSDTVSSNAALSSSTCSGSANIARQQLARLAGIISASSSNGSGGLSNNTDEASSPMDVDQTDSKPASLASSQVGGSGGGNSNAKIAAAVKQIQPLLTGASRLGRALAELFGLLVKLCVGSPVRQRRNQQLTTQPAPPSPAAKAIAMALTRLLAQGLSWTPPKDSETLFDPSSTKSCFTLYICSAGFTSPMLFDERKMPYHLMLHKFVASGGLEAFFQAFEWAMKYWPGGDGNQENDAGTSNEDASTKGGPSEFTDVAGEFLDAWLLLLEKLTNPRAVIDTPHVLPSVTPMAGGQQQDTASEPHFNALQYLMHVHRRTFAACTRLWGRRPPRAYGDRMTESLLAILCHLLKGEAIINERLEQQQQSGTRGTSLLGGSQGHHSGALAQVNNAQTTMAADMIPLAGAEAETSEVTSDGLPGVLFGSAGSSSSGGAAGVASGSFAPFGMRPLEIVNNSTSGGSSGTSGLGATASAMEVQQLVDMGFDRARATAALAQARSLEQAAELLLSDPDAHQPPPTGHFHIVHPGVQQPSSTPEQMHAISDESNNEQQGSDAARSNRNSEGDSVGGLTVDCGQGGSTSMFSERGTVKHKEERLTNLAPIVHLEDEKPIDKAAMDSFTQERLLPGVLSLLGVLPDSVYRVCDLLAVVVARNGPEWRDFALQRLLGEVKARATHLLTSSTTENDNATPGNADTMDSINDASQHLAVIVHLVTLLFDEMRPACAQLLEQSEMVPLLCLLVEKYASNAPPRTQPQHHYQSSDPGTASSHVVNTGGQSSTISARSAPPSCSAGSVVGPPRWLVSVILLLDLYEKAVLALNRRLPLVRGLGANRRKWKWFDERSGRWTAYTPANNQTIDEAYVSGLPTVRFSASRRKYSADFTSMIQVNEDSTHCRPMMLTWDKWEQPYVQVSSSETTSASEASNESNAPQQQNTTERTAVSITNQGRGGLSEFNLDLPNEPLEGLRSGHKEVLIRSCVQLLASPVDADTLHALLRLTLRLTRSYTEATLFAEAGGIRALLALDVTACQPFSGFTSLVTLIVRHVMEDPRTLQAEMERVVQGSVSQHVPPLALSGHPGVGNHGALSEMHYTLRVLGPATCRDPVLFTEVAKNQLRISLIPSGASATSGQNSGTSKRAGSGGSSGVGGSTNSGGGINQQESLADDDADARLASPSAVQRLRVATSSSLAQSSGMNSSNYSTKSTPQSNGSFTSVPPLSPVASQVVAELLETLVIGQETNNIDSAHDGVAGGAVPLLPRSAICRLLAELVASYPAVARLLVEHRYVGPPEPCSALSFIIDHLLPAQQLPSTTVSSQQGAQQSGENGPSSGTPGGSSSPAPGDKDAAALSRVLITTLAGCSQPPEVQQCLLHELRSGIQRALALPESPEKHARIQALTGLIGCVARAASQQPAPGRNSSAGGVPGNTCSAPSRLVALLIKRGLLSDLARVAHSLDLSSPHLAATVNSALRPLEMLTSSSHLAGTGPFRKGKSQGSQQHHGRSFADVVAGRSRGDLGVDEADEVAAGDDDDAEMDDNVMHRSAQEEGVGSGSVGGGVAIPTLDNIMEMILENDINGTLDAVVNRTIGLDHHRAPLEHHVRLEMELDRPEARGGLIELRQHQSSNRTLPEDEEMDDMELEEEDDDNVTVDGVDTGEHRDRERRHRRPHHSAVAGEDEAVDDVEPDEEDSHMMADDSTDRGANHPTGGGMSARFSRLEDEDDVVVPVEEADDDDDDDDDSDSETNDGPDGPPLSERVAITQVVPSSQQQENMSGTSVQVIGPAVSDVQGAQNGTGSGQENRSSATVGQAAEQDEDDEEDDDFDEEEDEDDEDEDELDGENPLFGPAEAGLGSTLLRMEQRAHAHTSHMGTSGQQRGSSNSANPFTESLFLQVDLEDMFPSHIFTGEGSNDSGVGRYLPSILDCDPADGLAPAVPPAPGAVAASHPLLSRTAGRGGSNVGSSSQGGSGTDRGGGSRSSRGRTLAVQSSNRLVGGTGNGSGRATTVGAAWHFLSGRANPPAILQRIFGNPSSGHDHTHLPVHISGGGGHFGGSGGHGEGNPVAATGRVLFANPILEAPDDWFVDMYDDPGLGLSLNGLGGGVGGSRGATHTNGVPSAHARWIEESRVLDGDSLHDAVALVKPEIVPHLEKLRDQELAQRKEKRARARAAQEKNKQVEQQQNTSGKFKSTTVDDQTSNEIDSVSGQRHESASGFSNNPSETMDMTVVIEPTTSCVHEDFAQSIVEGLLRPSLTGQGSSPNATGEPLVTTQQNDQGTRHAALTSRSGTTERLSTVSPVTMSGAFEQATTNTHASASGATSASTGAQADEEHWLADEQTSQSGASLGEGPDGPDPEVATDDSAPTEDQHTSERNDERGNEAGANDHDGDVQPMDTTTGSSPQRINQVSSDNRIETTEDNHENLMNQPTVLAPDESHHQIQANNLLSCDESGGNLMDTGTPSGTAPVISHDVHMISPEGSHLDTSAYSSVQNASNNCISEGGGADLTDQMQVHLQAETSSPQGEQNRGENVRDDVATGVGASCSLEDASQSSGAATLSGTGNEYSAILGDMEVPEGVDPSFLAALPEHMRQEVIQDHLRMQRLSQQQSQQSQPPGSSQNVAGNTEASTGIGASGSSGLFSEVNPEFLAALPPSIQEEVLAQQRAEQQRLAAASSAPDAPADPTAFFLTLPAGLRQTVLQDLDDSLLPVLPPDLAQEARTLRAQALQQRELLQDRFFSHTSGGTSTTLSRILRTAVNRIGGSGAGARYTIHTLPSRATGGRGGQSSWGWQSSLGGSLGSSSLMGRQRNLARQLVDWEALACLLVLLFVDEPRLHTARLHKVLRNLAAHEPTRRWLVQALLSMLDRAGANISTSGSATPFSFEQHNKSGTAPCRWLSVSLDAALGCRTAVFHLADGQVLIHPQAAHLVCRHALDALISLGKSFPQHFMPHSSHQTACQGIDSSVTSSGQPEDFWTLIVRLEQQSQQSQLANSKGKGKSVLTSAIKNQGGCSSKESVINIGTGKKNDQPSGSANGLLNDSSELGDSTELADGTNITSRDNLSATANSTHLHSAATTAGTSGKVVIEQMSGAHLAACPLFQLTLHLGHPVVRHSQLLTDRLLRLLALVVVAIEDRPTHIFSSATAEAATASTTSVPALAAEETTASQPSRSSDSLVVGVATEPASAENTATVETGEGSSPDNAEAAIVSGTNEISETTGSTGEVPSLMSRKEGFGDSKNSRNRSEEKDQSKIPCDYAGRDECTSDAANRKNDDEEVERLNKERQEREAETERVLCNHLRLAVDALTSKSCSEAGLEDATTLLLRLSKGSSSARKVVLRLLLEGARQLGHTLCEHIRRLEDELKTMRGATNPADVPADQRPGPNGSRGMIQDRFTSSAVVITAGGQGRVSGQSGTRSLQTGAASRELQLASMATLTAKTSSQAFLLRVLKVIIQLRNCAQNVHNAQQVQRQNNGGAGTSAAGSEPVRAVEPLPALSAELALDALWAKLSDCLSELADAPDQHAVLVLQPAVEAFFLVHAASFRDVGQVGNSGLQDRSVEGEGAPHRSVSGSLGTNSSSEPMATEAAEHLLQDMAPVSPAPQAESECGFEVGGTGSADEDGSSDMRKFLAFAETHRMVLNQILRQSTVHLPDGPFAVLVDHTRILDFDVKRKYFRSELDKADNAGGSGRREDVAIHVKREHVFEDSYRELHRRPPDDWRNRLYIVFEGEEGQDAGGLLREWYTIVSREIFNPMYALFTTSPGDRVTYMINPSSHCNSNHLSYFKFVGRVIAKAIYDNKLLECYFTRSFYKHILGKPVKYTDMESEDYEFYKGLVYLLEHNVEELGTELTFSLEVQEFGANSIKDLKPNGRHILVTEDTKQEYVRLVCQEKMTGAIRPQLQAFLEGFYEIIPKSLISIFNEQELELLISGLPSIDIDDLRLNTEYHKYQPGSLQIQWFWRALRSFEQADRAKFLQFVTGTSKVPLQGFASLEGMNGVQKFQIHRDDRSTSRLPSAHTCFNQLDLPAYETYDKLKAMLLKAIRECSEGFGFA</sequence>
<dbReference type="OrthoDB" id="8068875at2759"/>
<feature type="region of interest" description="Disordered" evidence="13">
    <location>
        <begin position="3919"/>
        <end position="3945"/>
    </location>
</feature>
<feature type="compositionally biased region" description="Acidic residues" evidence="13">
    <location>
        <begin position="1896"/>
        <end position="1913"/>
    </location>
</feature>
<evidence type="ECO:0000259" key="16">
    <source>
        <dbReference type="PROSITE" id="PS50918"/>
    </source>
</evidence>
<feature type="region of interest" description="Disordered" evidence="13">
    <location>
        <begin position="2972"/>
        <end position="3003"/>
    </location>
</feature>
<dbReference type="CDD" id="cd00078">
    <property type="entry name" value="HECTc"/>
    <property type="match status" value="1"/>
</dbReference>
<feature type="compositionally biased region" description="Polar residues" evidence="13">
    <location>
        <begin position="2586"/>
        <end position="2595"/>
    </location>
</feature>
<dbReference type="Gene3D" id="1.10.8.10">
    <property type="entry name" value="DNA helicase RuvA subunit, C-terminal domain"/>
    <property type="match status" value="1"/>
</dbReference>
<dbReference type="PROSITE" id="PS50237">
    <property type="entry name" value="HECT"/>
    <property type="match status" value="1"/>
</dbReference>
<feature type="compositionally biased region" description="Polar residues" evidence="13">
    <location>
        <begin position="3576"/>
        <end position="3590"/>
    </location>
</feature>
<feature type="domain" description="WWE" evidence="16">
    <location>
        <begin position="1206"/>
        <end position="1283"/>
    </location>
</feature>
<dbReference type="Pfam" id="PF02825">
    <property type="entry name" value="WWE"/>
    <property type="match status" value="1"/>
</dbReference>
<dbReference type="InterPro" id="IPR037197">
    <property type="entry name" value="WWE_dom_sf"/>
</dbReference>
<dbReference type="InterPro" id="IPR015940">
    <property type="entry name" value="UBA"/>
</dbReference>
<feature type="compositionally biased region" description="Polar residues" evidence="13">
    <location>
        <begin position="2244"/>
        <end position="2260"/>
    </location>
</feature>
<keyword evidence="18" id="KW-1185">Reference proteome</keyword>
<dbReference type="SUPFAM" id="SSF117839">
    <property type="entry name" value="WWE domain"/>
    <property type="match status" value="1"/>
</dbReference>
<feature type="compositionally biased region" description="Polar residues" evidence="13">
    <location>
        <begin position="930"/>
        <end position="947"/>
    </location>
</feature>
<dbReference type="PANTHER" id="PTHR11254:SF67">
    <property type="entry name" value="E3 UBIQUITIN-PROTEIN LIGASE HUWE1"/>
    <property type="match status" value="1"/>
</dbReference>
<feature type="region of interest" description="Disordered" evidence="13">
    <location>
        <begin position="896"/>
        <end position="976"/>
    </location>
</feature>
<keyword evidence="9" id="KW-0509">mRNA transport</keyword>
<feature type="compositionally biased region" description="Polar residues" evidence="13">
    <location>
        <begin position="1134"/>
        <end position="1167"/>
    </location>
</feature>
<feature type="region of interest" description="Disordered" evidence="13">
    <location>
        <begin position="2237"/>
        <end position="2260"/>
    </location>
</feature>
<evidence type="ECO:0000256" key="6">
    <source>
        <dbReference type="ARBA" id="ARBA00022553"/>
    </source>
</evidence>
<evidence type="ECO:0000313" key="18">
    <source>
        <dbReference type="Proteomes" id="UP000594260"/>
    </source>
</evidence>
<dbReference type="EC" id="2.3.2.26" evidence="4"/>
<keyword evidence="8 12" id="KW-0833">Ubl conjugation pathway</keyword>
<feature type="compositionally biased region" description="Low complexity" evidence="13">
    <location>
        <begin position="753"/>
        <end position="769"/>
    </location>
</feature>
<dbReference type="GeneID" id="111249779"/>
<feature type="region of interest" description="Disordered" evidence="13">
    <location>
        <begin position="63"/>
        <end position="170"/>
    </location>
</feature>
<evidence type="ECO:0000259" key="14">
    <source>
        <dbReference type="PROSITE" id="PS50030"/>
    </source>
</evidence>
<dbReference type="InterPro" id="IPR010314">
    <property type="entry name" value="E3_Ub_ligase_DUF913"/>
</dbReference>
<feature type="compositionally biased region" description="Polar residues" evidence="13">
    <location>
        <begin position="1690"/>
        <end position="1702"/>
    </location>
</feature>
<feature type="compositionally biased region" description="Basic and acidic residues" evidence="13">
    <location>
        <begin position="3624"/>
        <end position="3658"/>
    </location>
</feature>
<feature type="compositionally biased region" description="Acidic residues" evidence="13">
    <location>
        <begin position="2008"/>
        <end position="2025"/>
    </location>
</feature>
<dbReference type="GO" id="GO:0051028">
    <property type="term" value="P:mRNA transport"/>
    <property type="evidence" value="ECO:0007669"/>
    <property type="project" value="UniProtKB-KW"/>
</dbReference>
<dbReference type="PROSITE" id="PS50030">
    <property type="entry name" value="UBA"/>
    <property type="match status" value="1"/>
</dbReference>
<keyword evidence="5" id="KW-0813">Transport</keyword>
<feature type="compositionally biased region" description="Polar residues" evidence="13">
    <location>
        <begin position="3396"/>
        <end position="3412"/>
    </location>
</feature>
<feature type="compositionally biased region" description="Gly residues" evidence="13">
    <location>
        <begin position="2329"/>
        <end position="2351"/>
    </location>
</feature>
<accession>A0A7M7KEA8</accession>
<dbReference type="FunFam" id="3.30.2160.10:FF:000001">
    <property type="entry name" value="E3 ubiquitin-protein ligase NEDD4-like"/>
    <property type="match status" value="1"/>
</dbReference>
<dbReference type="Pfam" id="PF00632">
    <property type="entry name" value="HECT"/>
    <property type="match status" value="1"/>
</dbReference>
<evidence type="ECO:0000313" key="17">
    <source>
        <dbReference type="EnsemblMetazoa" id="XP_022659818"/>
    </source>
</evidence>
<dbReference type="GO" id="GO:0006511">
    <property type="term" value="P:ubiquitin-dependent protein catabolic process"/>
    <property type="evidence" value="ECO:0007669"/>
    <property type="project" value="TreeGrafter"/>
</dbReference>
<dbReference type="Gene3D" id="3.30.2160.10">
    <property type="entry name" value="Hect, E3 ligase catalytic domain"/>
    <property type="match status" value="1"/>
</dbReference>
<feature type="compositionally biased region" description="Gly residues" evidence="13">
    <location>
        <begin position="65"/>
        <end position="85"/>
    </location>
</feature>
<feature type="compositionally biased region" description="Polar residues" evidence="13">
    <location>
        <begin position="3553"/>
        <end position="3568"/>
    </location>
</feature>
<feature type="compositionally biased region" description="Polar residues" evidence="13">
    <location>
        <begin position="3530"/>
        <end position="3541"/>
    </location>
</feature>
<name>A0A7M7KEA8_VARDE</name>
<feature type="region of interest" description="Disordered" evidence="13">
    <location>
        <begin position="750"/>
        <end position="769"/>
    </location>
</feature>
<dbReference type="Pfam" id="PF14377">
    <property type="entry name" value="UBM"/>
    <property type="match status" value="3"/>
</dbReference>
<dbReference type="KEGG" id="vde:111249779"/>
<feature type="compositionally biased region" description="Low complexity" evidence="13">
    <location>
        <begin position="2682"/>
        <end position="2699"/>
    </location>
</feature>
<feature type="compositionally biased region" description="Acidic residues" evidence="13">
    <location>
        <begin position="2188"/>
        <end position="2215"/>
    </location>
</feature>
<feature type="compositionally biased region" description="Acidic residues" evidence="13">
    <location>
        <begin position="2095"/>
        <end position="2123"/>
    </location>
</feature>
<dbReference type="GO" id="GO:0000209">
    <property type="term" value="P:protein polyubiquitination"/>
    <property type="evidence" value="ECO:0007669"/>
    <property type="project" value="TreeGrafter"/>
</dbReference>
<feature type="compositionally biased region" description="Acidic residues" evidence="13">
    <location>
        <begin position="2052"/>
        <end position="2066"/>
    </location>
</feature>
<dbReference type="SMART" id="SM00119">
    <property type="entry name" value="HECTc"/>
    <property type="match status" value="1"/>
</dbReference>
<dbReference type="InterPro" id="IPR025527">
    <property type="entry name" value="HUWE1/Rev1_UBM"/>
</dbReference>
<evidence type="ECO:0000256" key="3">
    <source>
        <dbReference type="ARBA" id="ARBA00004906"/>
    </source>
</evidence>
<feature type="region of interest" description="Disordered" evidence="13">
    <location>
        <begin position="1505"/>
        <end position="1542"/>
    </location>
</feature>
<feature type="compositionally biased region" description="Basic and acidic residues" evidence="13">
    <location>
        <begin position="2738"/>
        <end position="2761"/>
    </location>
</feature>
<feature type="region of interest" description="Disordered" evidence="13">
    <location>
        <begin position="1296"/>
        <end position="1321"/>
    </location>
</feature>
<feature type="compositionally biased region" description="Polar residues" evidence="13">
    <location>
        <begin position="2557"/>
        <end position="2579"/>
    </location>
</feature>
<dbReference type="InterPro" id="IPR004170">
    <property type="entry name" value="WWE_dom"/>
</dbReference>
<comment type="subcellular location">
    <subcellularLocation>
        <location evidence="2">Nucleus</location>
    </subcellularLocation>
</comment>
<dbReference type="InterPro" id="IPR050409">
    <property type="entry name" value="E3_ubiq-protein_ligase"/>
</dbReference>
<dbReference type="InterPro" id="IPR018123">
    <property type="entry name" value="WWE-dom_subgr"/>
</dbReference>
<feature type="compositionally biased region" description="Polar residues" evidence="13">
    <location>
        <begin position="2656"/>
        <end position="2668"/>
    </location>
</feature>
<keyword evidence="10" id="KW-0539">Nucleus</keyword>
<feature type="domain" description="UBA" evidence="14">
    <location>
        <begin position="857"/>
        <end position="896"/>
    </location>
</feature>
<keyword evidence="6" id="KW-0597">Phosphoprotein</keyword>
<feature type="region of interest" description="Disordered" evidence="13">
    <location>
        <begin position="2706"/>
        <end position="2783"/>
    </location>
</feature>
<evidence type="ECO:0000256" key="13">
    <source>
        <dbReference type="SAM" id="MobiDB-lite"/>
    </source>
</evidence>
<evidence type="ECO:0000256" key="10">
    <source>
        <dbReference type="ARBA" id="ARBA00023242"/>
    </source>
</evidence>
<dbReference type="SUPFAM" id="SSF56204">
    <property type="entry name" value="Hect, E3 ligase catalytic domain"/>
    <property type="match status" value="1"/>
</dbReference>
<dbReference type="EnsemblMetazoa" id="XM_022804083">
    <property type="protein sequence ID" value="XP_022659818"/>
    <property type="gene ID" value="LOC111249779"/>
</dbReference>
<dbReference type="Pfam" id="PF06025">
    <property type="entry name" value="DUF913"/>
    <property type="match status" value="1"/>
</dbReference>
<feature type="compositionally biased region" description="Low complexity" evidence="13">
    <location>
        <begin position="1296"/>
        <end position="1312"/>
    </location>
</feature>
<evidence type="ECO:0000256" key="7">
    <source>
        <dbReference type="ARBA" id="ARBA00022679"/>
    </source>
</evidence>
<dbReference type="OMA" id="ADEMKYG"/>
<evidence type="ECO:0000256" key="5">
    <source>
        <dbReference type="ARBA" id="ARBA00022448"/>
    </source>
</evidence>
<feature type="compositionally biased region" description="Low complexity" evidence="13">
    <location>
        <begin position="2975"/>
        <end position="2989"/>
    </location>
</feature>
<feature type="region of interest" description="Disordered" evidence="13">
    <location>
        <begin position="3521"/>
        <end position="3658"/>
    </location>
</feature>
<evidence type="ECO:0000259" key="15">
    <source>
        <dbReference type="PROSITE" id="PS50237"/>
    </source>
</evidence>
<feature type="compositionally biased region" description="Polar residues" evidence="13">
    <location>
        <begin position="2139"/>
        <end position="2155"/>
    </location>
</feature>
<dbReference type="Proteomes" id="UP000594260">
    <property type="component" value="Unplaced"/>
</dbReference>
<dbReference type="Gene3D" id="3.30.2410.10">
    <property type="entry name" value="Hect, E3 ligase catalytic domain"/>
    <property type="match status" value="1"/>
</dbReference>
<dbReference type="SMART" id="SM00678">
    <property type="entry name" value="WWE"/>
    <property type="match status" value="1"/>
</dbReference>
<dbReference type="SUPFAM" id="SSF46934">
    <property type="entry name" value="UBA-like"/>
    <property type="match status" value="1"/>
</dbReference>
<evidence type="ECO:0000256" key="8">
    <source>
        <dbReference type="ARBA" id="ARBA00022786"/>
    </source>
</evidence>
<feature type="active site" description="Glycyl thioester intermediate" evidence="12">
    <location>
        <position position="4382"/>
    </location>
</feature>
<comment type="catalytic activity">
    <reaction evidence="1">
        <text>S-ubiquitinyl-[E2 ubiquitin-conjugating enzyme]-L-cysteine + [acceptor protein]-L-lysine = [E2 ubiquitin-conjugating enzyme]-L-cysteine + N(6)-ubiquitinyl-[acceptor protein]-L-lysine.</text>
        <dbReference type="EC" id="2.3.2.26"/>
    </reaction>
</comment>
<reference evidence="17" key="1">
    <citation type="submission" date="2021-01" db="UniProtKB">
        <authorList>
            <consortium name="EnsemblMetazoa"/>
        </authorList>
    </citation>
    <scope>IDENTIFICATION</scope>
</reference>
<dbReference type="InterPro" id="IPR009060">
    <property type="entry name" value="UBA-like_sf"/>
</dbReference>
<dbReference type="Pfam" id="PF00627">
    <property type="entry name" value="UBA"/>
    <property type="match status" value="1"/>
</dbReference>
<dbReference type="FunFam" id="3.90.1750.10:FF:000026">
    <property type="entry name" value="E3 ubiquitin-protein ligase HACE1"/>
    <property type="match status" value="1"/>
</dbReference>
<evidence type="ECO:0000256" key="4">
    <source>
        <dbReference type="ARBA" id="ARBA00012485"/>
    </source>
</evidence>
<feature type="compositionally biased region" description="Basic and acidic residues" evidence="13">
    <location>
        <begin position="3596"/>
        <end position="3617"/>
    </location>
</feature>
<feature type="region of interest" description="Disordered" evidence="13">
    <location>
        <begin position="1995"/>
        <end position="2225"/>
    </location>
</feature>
<evidence type="ECO:0000256" key="9">
    <source>
        <dbReference type="ARBA" id="ARBA00022816"/>
    </source>
</evidence>
<feature type="compositionally biased region" description="Low complexity" evidence="13">
    <location>
        <begin position="1703"/>
        <end position="1721"/>
    </location>
</feature>
<dbReference type="FunCoup" id="A0A7M7KEA8">
    <property type="interactions" value="2432"/>
</dbReference>
<dbReference type="GO" id="GO:0061630">
    <property type="term" value="F:ubiquitin protein ligase activity"/>
    <property type="evidence" value="ECO:0007669"/>
    <property type="project" value="UniProtKB-EC"/>
</dbReference>
<dbReference type="InParanoid" id="A0A7M7KEA8"/>
<dbReference type="Gene3D" id="3.90.1750.10">
    <property type="entry name" value="Hect, E3 ligase catalytic domains"/>
    <property type="match status" value="1"/>
</dbReference>
<feature type="compositionally biased region" description="Low complexity" evidence="13">
    <location>
        <begin position="142"/>
        <end position="162"/>
    </location>
</feature>
<evidence type="ECO:0000256" key="2">
    <source>
        <dbReference type="ARBA" id="ARBA00004123"/>
    </source>
</evidence>
<feature type="region of interest" description="Disordered" evidence="13">
    <location>
        <begin position="1690"/>
        <end position="1724"/>
    </location>
</feature>
<keyword evidence="7" id="KW-0808">Transferase</keyword>
<feature type="region of interest" description="Disordered" evidence="13">
    <location>
        <begin position="2531"/>
        <end position="2595"/>
    </location>
</feature>
<feature type="compositionally biased region" description="Polar residues" evidence="13">
    <location>
        <begin position="2626"/>
        <end position="2648"/>
    </location>
</feature>
<feature type="domain" description="HECT" evidence="15">
    <location>
        <begin position="4079"/>
        <end position="4415"/>
    </location>
</feature>
<feature type="compositionally biased region" description="Basic and acidic residues" evidence="13">
    <location>
        <begin position="2067"/>
        <end position="2079"/>
    </location>
</feature>
<organism evidence="17 18">
    <name type="scientific">Varroa destructor</name>
    <name type="common">Honeybee mite</name>
    <dbReference type="NCBI Taxonomy" id="109461"/>
    <lineage>
        <taxon>Eukaryota</taxon>
        <taxon>Metazoa</taxon>
        <taxon>Ecdysozoa</taxon>
        <taxon>Arthropoda</taxon>
        <taxon>Chelicerata</taxon>
        <taxon>Arachnida</taxon>
        <taxon>Acari</taxon>
        <taxon>Parasitiformes</taxon>
        <taxon>Mesostigmata</taxon>
        <taxon>Gamasina</taxon>
        <taxon>Dermanyssoidea</taxon>
        <taxon>Varroidae</taxon>
        <taxon>Varroa</taxon>
    </lineage>
</organism>
<evidence type="ECO:0000256" key="12">
    <source>
        <dbReference type="PROSITE-ProRule" id="PRU00104"/>
    </source>
</evidence>
<feature type="region of interest" description="Disordered" evidence="13">
    <location>
        <begin position="2624"/>
        <end position="2668"/>
    </location>
</feature>
<dbReference type="PROSITE" id="PS50918">
    <property type="entry name" value="WWE"/>
    <property type="match status" value="1"/>
</dbReference>
<feature type="region of interest" description="Disordered" evidence="13">
    <location>
        <begin position="3378"/>
        <end position="3426"/>
    </location>
</feature>
<feature type="compositionally biased region" description="Gly residues" evidence="13">
    <location>
        <begin position="1521"/>
        <end position="1538"/>
    </location>
</feature>
<dbReference type="GO" id="GO:0005634">
    <property type="term" value="C:nucleus"/>
    <property type="evidence" value="ECO:0007669"/>
    <property type="project" value="UniProtKB-SubCell"/>
</dbReference>
<dbReference type="FunFam" id="3.30.2410.10:FF:000004">
    <property type="entry name" value="E3 ubiquitin-protein ligase HUWE1, variant"/>
    <property type="match status" value="1"/>
</dbReference>
<feature type="region of interest" description="Disordered" evidence="13">
    <location>
        <begin position="1860"/>
        <end position="1913"/>
    </location>
</feature>
<feature type="compositionally biased region" description="Polar residues" evidence="13">
    <location>
        <begin position="2765"/>
        <end position="2782"/>
    </location>
</feature>
<feature type="compositionally biased region" description="Polar residues" evidence="13">
    <location>
        <begin position="1565"/>
        <end position="1596"/>
    </location>
</feature>
<dbReference type="GO" id="GO:0008270">
    <property type="term" value="F:zinc ion binding"/>
    <property type="evidence" value="ECO:0007669"/>
    <property type="project" value="InterPro"/>
</dbReference>
<feature type="region of interest" description="Disordered" evidence="13">
    <location>
        <begin position="1134"/>
        <end position="1178"/>
    </location>
</feature>
<feature type="region of interest" description="Disordered" evidence="13">
    <location>
        <begin position="2325"/>
        <end position="2375"/>
    </location>
</feature>
<feature type="region of interest" description="Disordered" evidence="13">
    <location>
        <begin position="2682"/>
        <end position="2701"/>
    </location>
</feature>
<feature type="compositionally biased region" description="Polar residues" evidence="13">
    <location>
        <begin position="621"/>
        <end position="632"/>
    </location>
</feature>
<feature type="compositionally biased region" description="Acidic residues" evidence="13">
    <location>
        <begin position="111"/>
        <end position="125"/>
    </location>
</feature>
<feature type="compositionally biased region" description="Polar residues" evidence="13">
    <location>
        <begin position="2165"/>
        <end position="2183"/>
    </location>
</feature>
<feature type="region of interest" description="Disordered" evidence="13">
    <location>
        <begin position="619"/>
        <end position="639"/>
    </location>
</feature>
<dbReference type="PANTHER" id="PTHR11254">
    <property type="entry name" value="HECT DOMAIN UBIQUITIN-PROTEIN LIGASE"/>
    <property type="match status" value="1"/>
</dbReference>
<evidence type="ECO:0000256" key="1">
    <source>
        <dbReference type="ARBA" id="ARBA00000885"/>
    </source>
</evidence>
<dbReference type="InterPro" id="IPR000569">
    <property type="entry name" value="HECT_dom"/>
</dbReference>
<dbReference type="GO" id="GO:0005737">
    <property type="term" value="C:cytoplasm"/>
    <property type="evidence" value="ECO:0007669"/>
    <property type="project" value="TreeGrafter"/>
</dbReference>
<evidence type="ECO:0000256" key="11">
    <source>
        <dbReference type="ARBA" id="ARBA00034494"/>
    </source>
</evidence>
<dbReference type="FunFam" id="3.90.1750.10:FF:000003">
    <property type="entry name" value="E3 ubiquitin-protein ligase UPL1"/>
    <property type="match status" value="1"/>
</dbReference>
<comment type="pathway">
    <text evidence="3">Protein modification; protein ubiquitination.</text>
</comment>
<comment type="similarity">
    <text evidence="11">Belongs to the UPL family. TOM1/PTR1 subfamily.</text>
</comment>
<dbReference type="RefSeq" id="XP_022659818.1">
    <property type="nucleotide sequence ID" value="XM_022804083.1"/>
</dbReference>
<feature type="region of interest" description="Disordered" evidence="13">
    <location>
        <begin position="428"/>
        <end position="465"/>
    </location>
</feature>